<dbReference type="InterPro" id="IPR002937">
    <property type="entry name" value="Amino_oxidase"/>
</dbReference>
<dbReference type="PRINTS" id="PR00757">
    <property type="entry name" value="AMINEOXDASEF"/>
</dbReference>
<dbReference type="Gene3D" id="3.50.50.60">
    <property type="entry name" value="FAD/NAD(P)-binding domain"/>
    <property type="match status" value="1"/>
</dbReference>
<dbReference type="Gene3D" id="3.90.660.10">
    <property type="match status" value="1"/>
</dbReference>
<dbReference type="SUPFAM" id="SSF54373">
    <property type="entry name" value="FAD-linked reductases, C-terminal domain"/>
    <property type="match status" value="1"/>
</dbReference>
<dbReference type="InterPro" id="IPR001613">
    <property type="entry name" value="Flavin_amine_oxidase"/>
</dbReference>
<organism evidence="6 7">
    <name type="scientific">Acrocarpospora phusangensis</name>
    <dbReference type="NCBI Taxonomy" id="1070424"/>
    <lineage>
        <taxon>Bacteria</taxon>
        <taxon>Bacillati</taxon>
        <taxon>Actinomycetota</taxon>
        <taxon>Actinomycetes</taxon>
        <taxon>Streptosporangiales</taxon>
        <taxon>Streptosporangiaceae</taxon>
        <taxon>Acrocarpospora</taxon>
    </lineage>
</organism>
<feature type="binding site" evidence="4">
    <location>
        <position position="424"/>
    </location>
    <ligand>
        <name>FAD</name>
        <dbReference type="ChEBI" id="CHEBI:57692"/>
    </ligand>
</feature>
<evidence type="ECO:0000313" key="6">
    <source>
        <dbReference type="EMBL" id="GIH23407.1"/>
    </source>
</evidence>
<dbReference type="Proteomes" id="UP000640052">
    <property type="component" value="Unassembled WGS sequence"/>
</dbReference>
<dbReference type="GO" id="GO:0016491">
    <property type="term" value="F:oxidoreductase activity"/>
    <property type="evidence" value="ECO:0007669"/>
    <property type="project" value="UniProtKB-KW"/>
</dbReference>
<evidence type="ECO:0000313" key="7">
    <source>
        <dbReference type="Proteomes" id="UP000640052"/>
    </source>
</evidence>
<dbReference type="RefSeq" id="WP_204040222.1">
    <property type="nucleotide sequence ID" value="NZ_BOOA01000010.1"/>
</dbReference>
<keyword evidence="7" id="KW-1185">Reference proteome</keyword>
<dbReference type="EMBL" id="BOOA01000010">
    <property type="protein sequence ID" value="GIH23407.1"/>
    <property type="molecule type" value="Genomic_DNA"/>
</dbReference>
<evidence type="ECO:0000256" key="3">
    <source>
        <dbReference type="ARBA" id="ARBA00023002"/>
    </source>
</evidence>
<feature type="domain" description="Amine oxidase" evidence="5">
    <location>
        <begin position="15"/>
        <end position="447"/>
    </location>
</feature>
<feature type="binding site" evidence="4">
    <location>
        <position position="341"/>
    </location>
    <ligand>
        <name>substrate</name>
    </ligand>
</feature>
<feature type="binding site" evidence="4">
    <location>
        <position position="236"/>
    </location>
    <ligand>
        <name>FAD</name>
        <dbReference type="ChEBI" id="CHEBI:57692"/>
    </ligand>
</feature>
<comment type="similarity">
    <text evidence="2">Belongs to the flavin monoamine oxidase family.</text>
</comment>
<evidence type="ECO:0000256" key="4">
    <source>
        <dbReference type="PIRSR" id="PIRSR601613-1"/>
    </source>
</evidence>
<accession>A0A919Q6V8</accession>
<keyword evidence="3" id="KW-0560">Oxidoreductase</keyword>
<dbReference type="SUPFAM" id="SSF51905">
    <property type="entry name" value="FAD/NAD(P)-binding domain"/>
    <property type="match status" value="1"/>
</dbReference>
<dbReference type="InterPro" id="IPR036188">
    <property type="entry name" value="FAD/NAD-bd_sf"/>
</dbReference>
<dbReference type="Gene3D" id="1.10.405.10">
    <property type="entry name" value="Guanine Nucleotide Dissociation Inhibitor, domain 1"/>
    <property type="match status" value="1"/>
</dbReference>
<dbReference type="Pfam" id="PF01593">
    <property type="entry name" value="Amino_oxidase"/>
    <property type="match status" value="1"/>
</dbReference>
<gene>
    <name evidence="6" type="ORF">Aph01nite_17170</name>
</gene>
<sequence>MQQHTVDVVVVGAGLAGLSAARAARAKGMSVLVLEARDRVGGKTWNRELPDGRAVEGGGQWIGPDQLHVNALVRELGLETYPTFMSGDSMRLVGDEVRRFAQDEDPWTDEERSDINQAVAALERLAAKIDPQTPWKGRTGEEIDKITFENWLTTTCATAAAREFFTGFLAGIWACDVWEVSLLHIVAGIAAAGGRVERMTGVEGAAQQDRIVGGSQRIALAMARELGDAVVLGAPVRAVAQDADGVTVSADGVEARAAYAVVAVPPALTSRIRFTPALSPGRDQFMQRAAMTNTIKIHVVYERPFWREQGLSGELRSPGSALALTFDNAPRDSDLGVIVGFVEAARATAFRRLTEFERRRTVIDQLVLAFGAEAAAPLEIIEVDWTAETWSRGAHQILMAPGTWSSLGRHIREPEGRVHWAGAETATAWICYMDGAVSSGKRAVEEICRRARR</sequence>
<dbReference type="AlphaFoldDB" id="A0A919Q6V8"/>
<comment type="caution">
    <text evidence="6">The sequence shown here is derived from an EMBL/GenBank/DDBJ whole genome shotgun (WGS) entry which is preliminary data.</text>
</comment>
<protein>
    <submittedName>
        <fullName evidence="6">Monoamine oxidase</fullName>
    </submittedName>
</protein>
<feature type="binding site" evidence="4">
    <location>
        <begin position="35"/>
        <end position="36"/>
    </location>
    <ligand>
        <name>FAD</name>
        <dbReference type="ChEBI" id="CHEBI:57692"/>
    </ligand>
</feature>
<dbReference type="PANTHER" id="PTHR43563:SF1">
    <property type="entry name" value="AMINE OXIDASE [FLAVIN-CONTAINING] B"/>
    <property type="match status" value="1"/>
</dbReference>
<reference evidence="6" key="1">
    <citation type="submission" date="2021-01" db="EMBL/GenBank/DDBJ databases">
        <title>Whole genome shotgun sequence of Acrocarpospora phusangensis NBRC 108782.</title>
        <authorList>
            <person name="Komaki H."/>
            <person name="Tamura T."/>
        </authorList>
    </citation>
    <scope>NUCLEOTIDE SEQUENCE</scope>
    <source>
        <strain evidence="6">NBRC 108782</strain>
    </source>
</reference>
<dbReference type="InterPro" id="IPR050703">
    <property type="entry name" value="Flavin_MAO"/>
</dbReference>
<name>A0A919Q6V8_9ACTN</name>
<comment type="cofactor">
    <cofactor evidence="1">
        <name>FAD</name>
        <dbReference type="ChEBI" id="CHEBI:57692"/>
    </cofactor>
</comment>
<evidence type="ECO:0000259" key="5">
    <source>
        <dbReference type="Pfam" id="PF01593"/>
    </source>
</evidence>
<evidence type="ECO:0000256" key="1">
    <source>
        <dbReference type="ARBA" id="ARBA00001974"/>
    </source>
</evidence>
<evidence type="ECO:0000256" key="2">
    <source>
        <dbReference type="ARBA" id="ARBA00005995"/>
    </source>
</evidence>
<proteinExistence type="inferred from homology"/>
<dbReference type="PANTHER" id="PTHR43563">
    <property type="entry name" value="AMINE OXIDASE"/>
    <property type="match status" value="1"/>
</dbReference>